<dbReference type="Proteomes" id="UP000003240">
    <property type="component" value="Unassembled WGS sequence"/>
</dbReference>
<dbReference type="InterPro" id="IPR036388">
    <property type="entry name" value="WH-like_DNA-bd_sf"/>
</dbReference>
<dbReference type="STRING" id="1009370.ALO_04266"/>
<comment type="caution">
    <text evidence="10">The sequence shown here is derived from an EMBL/GenBank/DDBJ whole genome shotgun (WGS) entry which is preliminary data.</text>
</comment>
<evidence type="ECO:0000313" key="10">
    <source>
        <dbReference type="EMBL" id="EGO65147.1"/>
    </source>
</evidence>
<evidence type="ECO:0000256" key="3">
    <source>
        <dbReference type="ARBA" id="ARBA00022832"/>
    </source>
</evidence>
<evidence type="ECO:0000313" key="11">
    <source>
        <dbReference type="Proteomes" id="UP000003240"/>
    </source>
</evidence>
<evidence type="ECO:0000256" key="1">
    <source>
        <dbReference type="ARBA" id="ARBA00022491"/>
    </source>
</evidence>
<dbReference type="GO" id="GO:0006633">
    <property type="term" value="P:fatty acid biosynthetic process"/>
    <property type="evidence" value="ECO:0007669"/>
    <property type="project" value="UniProtKB-KW"/>
</dbReference>
<keyword evidence="3" id="KW-0276">Fatty acid metabolism</keyword>
<dbReference type="EMBL" id="AFGF01000030">
    <property type="protein sequence ID" value="EGO65147.1"/>
    <property type="molecule type" value="Genomic_DNA"/>
</dbReference>
<keyword evidence="5" id="KW-0443">Lipid metabolism</keyword>
<dbReference type="OrthoDB" id="1706183at2"/>
<dbReference type="PIRSF" id="PIRSF037733">
    <property type="entry name" value="Transcription_factor_FapR"/>
    <property type="match status" value="1"/>
</dbReference>
<dbReference type="RefSeq" id="WP_004573076.1">
    <property type="nucleotide sequence ID" value="NZ_AFGF01000030.1"/>
</dbReference>
<dbReference type="eggNOG" id="COG2050">
    <property type="taxonomic scope" value="Bacteria"/>
</dbReference>
<name>F7NFM4_9FIRM</name>
<reference evidence="10 11" key="1">
    <citation type="journal article" date="2011" name="EMBO J.">
        <title>Structural diversity of bacterial flagellar motors.</title>
        <authorList>
            <person name="Chen S."/>
            <person name="Beeby M."/>
            <person name="Murphy G.E."/>
            <person name="Leadbetter J.R."/>
            <person name="Hendrixson D.R."/>
            <person name="Briegel A."/>
            <person name="Li Z."/>
            <person name="Shi J."/>
            <person name="Tocheva E.I."/>
            <person name="Muller A."/>
            <person name="Dobro M.J."/>
            <person name="Jensen G.J."/>
        </authorList>
    </citation>
    <scope>NUCLEOTIDE SEQUENCE [LARGE SCALE GENOMIC DNA]</scope>
    <source>
        <strain evidence="10 11">DSM 6540</strain>
    </source>
</reference>
<keyword evidence="4" id="KW-0805">Transcription regulation</keyword>
<keyword evidence="1" id="KW-0678">Repressor</keyword>
<keyword evidence="7" id="KW-0275">Fatty acid biosynthesis</keyword>
<protein>
    <submittedName>
        <fullName evidence="10">Fatty acid biosynthesis transcriptional regulator</fullName>
    </submittedName>
</protein>
<evidence type="ECO:0000256" key="8">
    <source>
        <dbReference type="ARBA" id="ARBA00023163"/>
    </source>
</evidence>
<evidence type="ECO:0000256" key="2">
    <source>
        <dbReference type="ARBA" id="ARBA00022516"/>
    </source>
</evidence>
<feature type="domain" description="Thioesterase" evidence="9">
    <location>
        <begin position="116"/>
        <end position="170"/>
    </location>
</feature>
<dbReference type="GO" id="GO:0003700">
    <property type="term" value="F:DNA-binding transcription factor activity"/>
    <property type="evidence" value="ECO:0007669"/>
    <property type="project" value="InterPro"/>
</dbReference>
<evidence type="ECO:0000256" key="6">
    <source>
        <dbReference type="ARBA" id="ARBA00023125"/>
    </source>
</evidence>
<dbReference type="Pfam" id="PF03061">
    <property type="entry name" value="4HBT"/>
    <property type="match status" value="1"/>
</dbReference>
<keyword evidence="2" id="KW-0444">Lipid biosynthesis</keyword>
<keyword evidence="6" id="KW-0238">DNA-binding</keyword>
<evidence type="ECO:0000256" key="5">
    <source>
        <dbReference type="ARBA" id="ARBA00023098"/>
    </source>
</evidence>
<keyword evidence="8" id="KW-0804">Transcription</keyword>
<accession>F7NFM4</accession>
<evidence type="ECO:0000259" key="9">
    <source>
        <dbReference type="Pfam" id="PF03061"/>
    </source>
</evidence>
<dbReference type="Gene3D" id="3.10.129.10">
    <property type="entry name" value="Hotdog Thioesterase"/>
    <property type="match status" value="1"/>
</dbReference>
<keyword evidence="11" id="KW-1185">Reference proteome</keyword>
<dbReference type="GO" id="GO:0045717">
    <property type="term" value="P:negative regulation of fatty acid biosynthetic process"/>
    <property type="evidence" value="ECO:0007669"/>
    <property type="project" value="InterPro"/>
</dbReference>
<dbReference type="NCBIfam" id="NF003359">
    <property type="entry name" value="PRK04424.1"/>
    <property type="match status" value="1"/>
</dbReference>
<evidence type="ECO:0000256" key="4">
    <source>
        <dbReference type="ARBA" id="ARBA00023015"/>
    </source>
</evidence>
<dbReference type="InterPro" id="IPR029069">
    <property type="entry name" value="HotDog_dom_sf"/>
</dbReference>
<evidence type="ECO:0000256" key="7">
    <source>
        <dbReference type="ARBA" id="ARBA00023160"/>
    </source>
</evidence>
<gene>
    <name evidence="10" type="ORF">ALO_04266</name>
</gene>
<dbReference type="SUPFAM" id="SSF54637">
    <property type="entry name" value="Thioesterase/thiol ester dehydrase-isomerase"/>
    <property type="match status" value="1"/>
</dbReference>
<organism evidence="10 11">
    <name type="scientific">Acetonema longum DSM 6540</name>
    <dbReference type="NCBI Taxonomy" id="1009370"/>
    <lineage>
        <taxon>Bacteria</taxon>
        <taxon>Bacillati</taxon>
        <taxon>Bacillota</taxon>
        <taxon>Negativicutes</taxon>
        <taxon>Acetonemataceae</taxon>
        <taxon>Acetonema</taxon>
    </lineage>
</organism>
<dbReference type="AlphaFoldDB" id="F7NFM4"/>
<dbReference type="InterPro" id="IPR017275">
    <property type="entry name" value="Transcription_factor_FapR"/>
</dbReference>
<dbReference type="InterPro" id="IPR006683">
    <property type="entry name" value="Thioestr_dom"/>
</dbReference>
<sequence length="191" mass="21255">MARTPKKIRQAMLQEKLQSGLFFTDEDLASMLGVSVQTIRLDRLELGIPELRERTKQMARAAQAKVRAIANEDVVGEIIDIQLGNSGISLLNVTQEMVFDKTKIARGHFIFAQANSLAIAIIDAPLVVTGVANIKYKTPVHVGAKLIAKAEVIKNRGNKYFVWVKTRNESQEIFRAKFILVSLELSEGRHG</sequence>
<dbReference type="GO" id="GO:0045892">
    <property type="term" value="P:negative regulation of DNA-templated transcription"/>
    <property type="evidence" value="ECO:0007669"/>
    <property type="project" value="InterPro"/>
</dbReference>
<dbReference type="Gene3D" id="1.10.10.10">
    <property type="entry name" value="Winged helix-like DNA-binding domain superfamily/Winged helix DNA-binding domain"/>
    <property type="match status" value="1"/>
</dbReference>
<proteinExistence type="predicted"/>
<dbReference type="CDD" id="cd03440">
    <property type="entry name" value="hot_dog"/>
    <property type="match status" value="1"/>
</dbReference>
<dbReference type="GO" id="GO:0003677">
    <property type="term" value="F:DNA binding"/>
    <property type="evidence" value="ECO:0007669"/>
    <property type="project" value="UniProtKB-KW"/>
</dbReference>